<keyword evidence="1" id="KW-0472">Membrane</keyword>
<comment type="caution">
    <text evidence="2">The sequence shown here is derived from an EMBL/GenBank/DDBJ whole genome shotgun (WGS) entry which is preliminary data.</text>
</comment>
<name>A0AA36H6Y5_CYLNA</name>
<keyword evidence="1" id="KW-1133">Transmembrane helix</keyword>
<keyword evidence="1" id="KW-0812">Transmembrane</keyword>
<accession>A0AA36H6Y5</accession>
<dbReference type="AlphaFoldDB" id="A0AA36H6Y5"/>
<protein>
    <submittedName>
        <fullName evidence="2">Uncharacterized protein</fullName>
    </submittedName>
</protein>
<evidence type="ECO:0000313" key="2">
    <source>
        <dbReference type="EMBL" id="CAJ0605260.1"/>
    </source>
</evidence>
<proteinExistence type="predicted"/>
<reference evidence="2" key="1">
    <citation type="submission" date="2023-07" db="EMBL/GenBank/DDBJ databases">
        <authorList>
            <consortium name="CYATHOMIX"/>
        </authorList>
    </citation>
    <scope>NUCLEOTIDE SEQUENCE</scope>
    <source>
        <strain evidence="2">N/A</strain>
    </source>
</reference>
<dbReference type="Proteomes" id="UP001176961">
    <property type="component" value="Unassembled WGS sequence"/>
</dbReference>
<gene>
    <name evidence="2" type="ORF">CYNAS_LOCUS17243</name>
</gene>
<sequence>MKMMLKVQIMGSIISAVQVDILFHGSIRTRTKTPTSAAICSYHQQKTFMWLSIRTLFVVLMMTISTAAYFTRQMRQDFENARGLRSSPDFDTQYANNFFRGYGSASQFGPDSGYAEDRYW</sequence>
<keyword evidence="3" id="KW-1185">Reference proteome</keyword>
<evidence type="ECO:0000313" key="3">
    <source>
        <dbReference type="Proteomes" id="UP001176961"/>
    </source>
</evidence>
<organism evidence="2 3">
    <name type="scientific">Cylicocyclus nassatus</name>
    <name type="common">Nematode worm</name>
    <dbReference type="NCBI Taxonomy" id="53992"/>
    <lineage>
        <taxon>Eukaryota</taxon>
        <taxon>Metazoa</taxon>
        <taxon>Ecdysozoa</taxon>
        <taxon>Nematoda</taxon>
        <taxon>Chromadorea</taxon>
        <taxon>Rhabditida</taxon>
        <taxon>Rhabditina</taxon>
        <taxon>Rhabditomorpha</taxon>
        <taxon>Strongyloidea</taxon>
        <taxon>Strongylidae</taxon>
        <taxon>Cylicocyclus</taxon>
    </lineage>
</organism>
<evidence type="ECO:0000256" key="1">
    <source>
        <dbReference type="SAM" id="Phobius"/>
    </source>
</evidence>
<dbReference type="EMBL" id="CATQJL010000316">
    <property type="protein sequence ID" value="CAJ0605260.1"/>
    <property type="molecule type" value="Genomic_DNA"/>
</dbReference>
<feature type="transmembrane region" description="Helical" evidence="1">
    <location>
        <begin position="47"/>
        <end position="70"/>
    </location>
</feature>